<name>A0ABU6RK53_9FABA</name>
<reference evidence="1 2" key="1">
    <citation type="journal article" date="2023" name="Plants (Basel)">
        <title>Bridging the Gap: Combining Genomics and Transcriptomics Approaches to Understand Stylosanthes scabra, an Orphan Legume from the Brazilian Caatinga.</title>
        <authorList>
            <person name="Ferreira-Neto J.R.C."/>
            <person name="da Silva M.D."/>
            <person name="Binneck E."/>
            <person name="de Melo N.F."/>
            <person name="da Silva R.H."/>
            <person name="de Melo A.L.T.M."/>
            <person name="Pandolfi V."/>
            <person name="Bustamante F.O."/>
            <person name="Brasileiro-Vidal A.C."/>
            <person name="Benko-Iseppon A.M."/>
        </authorList>
    </citation>
    <scope>NUCLEOTIDE SEQUENCE [LARGE SCALE GENOMIC DNA]</scope>
    <source>
        <tissue evidence="1">Leaves</tissue>
    </source>
</reference>
<comment type="caution">
    <text evidence="1">The sequence shown here is derived from an EMBL/GenBank/DDBJ whole genome shotgun (WGS) entry which is preliminary data.</text>
</comment>
<keyword evidence="2" id="KW-1185">Reference proteome</keyword>
<protein>
    <submittedName>
        <fullName evidence="1">Uncharacterized protein</fullName>
    </submittedName>
</protein>
<proteinExistence type="predicted"/>
<evidence type="ECO:0000313" key="1">
    <source>
        <dbReference type="EMBL" id="MED6124392.1"/>
    </source>
</evidence>
<sequence>MGPLSLILFEVRAVKLSIQAQIAIEANDHDIENPNPSPDVSDASIDVREVRVRACVRRAAVTLSACVIGGEGFFCVKTPGYVTYNS</sequence>
<dbReference type="Proteomes" id="UP001341840">
    <property type="component" value="Unassembled WGS sequence"/>
</dbReference>
<evidence type="ECO:0000313" key="2">
    <source>
        <dbReference type="Proteomes" id="UP001341840"/>
    </source>
</evidence>
<accession>A0ABU6RK53</accession>
<gene>
    <name evidence="1" type="ORF">PIB30_058537</name>
</gene>
<organism evidence="1 2">
    <name type="scientific">Stylosanthes scabra</name>
    <dbReference type="NCBI Taxonomy" id="79078"/>
    <lineage>
        <taxon>Eukaryota</taxon>
        <taxon>Viridiplantae</taxon>
        <taxon>Streptophyta</taxon>
        <taxon>Embryophyta</taxon>
        <taxon>Tracheophyta</taxon>
        <taxon>Spermatophyta</taxon>
        <taxon>Magnoliopsida</taxon>
        <taxon>eudicotyledons</taxon>
        <taxon>Gunneridae</taxon>
        <taxon>Pentapetalae</taxon>
        <taxon>rosids</taxon>
        <taxon>fabids</taxon>
        <taxon>Fabales</taxon>
        <taxon>Fabaceae</taxon>
        <taxon>Papilionoideae</taxon>
        <taxon>50 kb inversion clade</taxon>
        <taxon>dalbergioids sensu lato</taxon>
        <taxon>Dalbergieae</taxon>
        <taxon>Pterocarpus clade</taxon>
        <taxon>Stylosanthes</taxon>
    </lineage>
</organism>
<dbReference type="EMBL" id="JASCZI010030701">
    <property type="protein sequence ID" value="MED6124392.1"/>
    <property type="molecule type" value="Genomic_DNA"/>
</dbReference>